<keyword evidence="3 9" id="KW-0813">Transport</keyword>
<feature type="transmembrane region" description="Helical" evidence="10">
    <location>
        <begin position="25"/>
        <end position="44"/>
    </location>
</feature>
<dbReference type="CDD" id="cd17359">
    <property type="entry name" value="MFS_XylE_like"/>
    <property type="match status" value="1"/>
</dbReference>
<proteinExistence type="inferred from homology"/>
<evidence type="ECO:0000256" key="1">
    <source>
        <dbReference type="ARBA" id="ARBA00004651"/>
    </source>
</evidence>
<feature type="transmembrane region" description="Helical" evidence="10">
    <location>
        <begin position="449"/>
        <end position="467"/>
    </location>
</feature>
<organism evidence="12 13">
    <name type="scientific">Streptomyces mesophilus</name>
    <dbReference type="NCBI Taxonomy" id="1775132"/>
    <lineage>
        <taxon>Bacteria</taxon>
        <taxon>Bacillati</taxon>
        <taxon>Actinomycetota</taxon>
        <taxon>Actinomycetes</taxon>
        <taxon>Kitasatosporales</taxon>
        <taxon>Streptomycetaceae</taxon>
        <taxon>Streptomyces</taxon>
    </lineage>
</organism>
<dbReference type="InterPro" id="IPR005829">
    <property type="entry name" value="Sugar_transporter_CS"/>
</dbReference>
<protein>
    <submittedName>
        <fullName evidence="12">Sugar porter family MFS transporter</fullName>
    </submittedName>
</protein>
<dbReference type="InterPro" id="IPR003663">
    <property type="entry name" value="Sugar/inositol_transpt"/>
</dbReference>
<evidence type="ECO:0000259" key="11">
    <source>
        <dbReference type="PROSITE" id="PS50850"/>
    </source>
</evidence>
<dbReference type="PROSITE" id="PS00217">
    <property type="entry name" value="SUGAR_TRANSPORT_2"/>
    <property type="match status" value="1"/>
</dbReference>
<evidence type="ECO:0000256" key="7">
    <source>
        <dbReference type="ARBA" id="ARBA00022989"/>
    </source>
</evidence>
<feature type="transmembrane region" description="Helical" evidence="10">
    <location>
        <begin position="155"/>
        <end position="177"/>
    </location>
</feature>
<comment type="subcellular location">
    <subcellularLocation>
        <location evidence="1">Cell membrane</location>
        <topology evidence="1">Multi-pass membrane protein</topology>
    </subcellularLocation>
</comment>
<dbReference type="InterPro" id="IPR005828">
    <property type="entry name" value="MFS_sugar_transport-like"/>
</dbReference>
<comment type="similarity">
    <text evidence="2 9">Belongs to the major facilitator superfamily. Sugar transporter (TC 2.A.1.1) family.</text>
</comment>
<dbReference type="NCBIfam" id="TIGR00879">
    <property type="entry name" value="SP"/>
    <property type="match status" value="1"/>
</dbReference>
<feature type="transmembrane region" description="Helical" evidence="10">
    <location>
        <begin position="124"/>
        <end position="143"/>
    </location>
</feature>
<evidence type="ECO:0000313" key="13">
    <source>
        <dbReference type="Proteomes" id="UP000481109"/>
    </source>
</evidence>
<feature type="transmembrane region" description="Helical" evidence="10">
    <location>
        <begin position="383"/>
        <end position="406"/>
    </location>
</feature>
<dbReference type="InterPro" id="IPR050814">
    <property type="entry name" value="Myo-inositol_Transporter"/>
</dbReference>
<feature type="transmembrane region" description="Helical" evidence="10">
    <location>
        <begin position="197"/>
        <end position="216"/>
    </location>
</feature>
<dbReference type="Proteomes" id="UP000481109">
    <property type="component" value="Unassembled WGS sequence"/>
</dbReference>
<dbReference type="PANTHER" id="PTHR48020:SF12">
    <property type="entry name" value="PROTON MYO-INOSITOL COTRANSPORTER"/>
    <property type="match status" value="1"/>
</dbReference>
<evidence type="ECO:0000256" key="4">
    <source>
        <dbReference type="ARBA" id="ARBA00022475"/>
    </source>
</evidence>
<evidence type="ECO:0000313" key="12">
    <source>
        <dbReference type="EMBL" id="NGO79961.1"/>
    </source>
</evidence>
<evidence type="ECO:0000256" key="8">
    <source>
        <dbReference type="ARBA" id="ARBA00023136"/>
    </source>
</evidence>
<feature type="transmembrane region" description="Helical" evidence="10">
    <location>
        <begin position="274"/>
        <end position="299"/>
    </location>
</feature>
<keyword evidence="4" id="KW-1003">Cell membrane</keyword>
<dbReference type="SUPFAM" id="SSF103473">
    <property type="entry name" value="MFS general substrate transporter"/>
    <property type="match status" value="1"/>
</dbReference>
<dbReference type="PROSITE" id="PS50850">
    <property type="entry name" value="MFS"/>
    <property type="match status" value="1"/>
</dbReference>
<dbReference type="PANTHER" id="PTHR48020">
    <property type="entry name" value="PROTON MYO-INOSITOL COTRANSPORTER"/>
    <property type="match status" value="1"/>
</dbReference>
<keyword evidence="13" id="KW-1185">Reference proteome</keyword>
<dbReference type="InterPro" id="IPR036259">
    <property type="entry name" value="MFS_trans_sf"/>
</dbReference>
<feature type="domain" description="Major facilitator superfamily (MFS) profile" evidence="11">
    <location>
        <begin position="31"/>
        <end position="471"/>
    </location>
</feature>
<name>A0A6G4XTN1_9ACTN</name>
<evidence type="ECO:0000256" key="2">
    <source>
        <dbReference type="ARBA" id="ARBA00010992"/>
    </source>
</evidence>
<feature type="transmembrane region" description="Helical" evidence="10">
    <location>
        <begin position="343"/>
        <end position="363"/>
    </location>
</feature>
<feature type="transmembrane region" description="Helical" evidence="10">
    <location>
        <begin position="418"/>
        <end position="437"/>
    </location>
</feature>
<evidence type="ECO:0000256" key="5">
    <source>
        <dbReference type="ARBA" id="ARBA00022597"/>
    </source>
</evidence>
<dbReference type="EMBL" id="JAAKZW010000183">
    <property type="protein sequence ID" value="NGO79961.1"/>
    <property type="molecule type" value="Genomic_DNA"/>
</dbReference>
<dbReference type="GO" id="GO:0005886">
    <property type="term" value="C:plasma membrane"/>
    <property type="evidence" value="ECO:0007669"/>
    <property type="project" value="UniProtKB-SubCell"/>
</dbReference>
<feature type="transmembrane region" description="Helical" evidence="10">
    <location>
        <begin position="315"/>
        <end position="336"/>
    </location>
</feature>
<keyword evidence="5" id="KW-0762">Sugar transport</keyword>
<dbReference type="Pfam" id="PF00083">
    <property type="entry name" value="Sugar_tr"/>
    <property type="match status" value="1"/>
</dbReference>
<evidence type="ECO:0000256" key="10">
    <source>
        <dbReference type="SAM" id="Phobius"/>
    </source>
</evidence>
<accession>A0A6G4XTN1</accession>
<keyword evidence="8 10" id="KW-0472">Membrane</keyword>
<dbReference type="PRINTS" id="PR00171">
    <property type="entry name" value="SUGRTRNSPORT"/>
</dbReference>
<dbReference type="InterPro" id="IPR047984">
    <property type="entry name" value="XylE-like"/>
</dbReference>
<dbReference type="FunFam" id="1.20.1250.20:FF:000122">
    <property type="entry name" value="D-xylose transporter XylE"/>
    <property type="match status" value="1"/>
</dbReference>
<dbReference type="InterPro" id="IPR020846">
    <property type="entry name" value="MFS_dom"/>
</dbReference>
<keyword evidence="7 10" id="KW-1133">Transmembrane helix</keyword>
<gene>
    <name evidence="12" type="ORF">G6045_30525</name>
</gene>
<dbReference type="AlphaFoldDB" id="A0A6G4XTN1"/>
<feature type="transmembrane region" description="Helical" evidence="10">
    <location>
        <begin position="66"/>
        <end position="88"/>
    </location>
</feature>
<dbReference type="Gene3D" id="1.20.1250.20">
    <property type="entry name" value="MFS general substrate transporter like domains"/>
    <property type="match status" value="1"/>
</dbReference>
<feature type="transmembrane region" description="Helical" evidence="10">
    <location>
        <begin position="100"/>
        <end position="118"/>
    </location>
</feature>
<evidence type="ECO:0000256" key="6">
    <source>
        <dbReference type="ARBA" id="ARBA00022692"/>
    </source>
</evidence>
<evidence type="ECO:0000256" key="3">
    <source>
        <dbReference type="ARBA" id="ARBA00022448"/>
    </source>
</evidence>
<sequence>MSDPKVCATGQVTSTQAREAAPDHLGHVIFITAAAAMGGFLFGYDSSVINGAVEAIRDRFDVGSEALAQVIAAALIGCAIGAAIAGRLADRIGRIRTMQIAAVLFTVSAIGSALPFALWDLAMWRVLGGVAIGMASVIGPAYIAEVSPPAYRGRLASFQQAAIVIGIAISQLVNWGILNAAGGDQRGKIMGLEAWQVMLGVMVVPAVLYGLLSFAIPESPRYLISVGKRDKAKKVLREVEGDKIDLDARADEIELAMRREHKSTFRDLMGKRGFLPIVWIGIGLSVFQQLVGINVIFYYSNALWQSVGIDPGSSFFYSFETSIVNIIGTVIAMVLVDRIGRKPLALIGSVGMAISLGLAAWAFSYKEGTGDDITLPDLQGTVAIVAANCFVLFFALSWGVVVWVLLGEMFPNKIRAAALGVAAAAQWIANWVITVTFPTLSDWNLSGAYMIYTAFALLSIPFILKWVPETKGKALEEMG</sequence>
<reference evidence="12 13" key="1">
    <citation type="submission" date="2020-02" db="EMBL/GenBank/DDBJ databases">
        <title>Whole-genome analyses of novel actinobacteria.</title>
        <authorList>
            <person name="Sahin N."/>
            <person name="Tokatli A."/>
        </authorList>
    </citation>
    <scope>NUCLEOTIDE SEQUENCE [LARGE SCALE GENOMIC DNA]</scope>
    <source>
        <strain evidence="12 13">YC504</strain>
    </source>
</reference>
<keyword evidence="6 10" id="KW-0812">Transmembrane</keyword>
<dbReference type="PROSITE" id="PS00216">
    <property type="entry name" value="SUGAR_TRANSPORT_1"/>
    <property type="match status" value="1"/>
</dbReference>
<dbReference type="GO" id="GO:0022857">
    <property type="term" value="F:transmembrane transporter activity"/>
    <property type="evidence" value="ECO:0007669"/>
    <property type="project" value="InterPro"/>
</dbReference>
<evidence type="ECO:0000256" key="9">
    <source>
        <dbReference type="RuleBase" id="RU003346"/>
    </source>
</evidence>
<comment type="caution">
    <text evidence="12">The sequence shown here is derived from an EMBL/GenBank/DDBJ whole genome shotgun (WGS) entry which is preliminary data.</text>
</comment>